<keyword evidence="3" id="KW-1185">Reference proteome</keyword>
<dbReference type="Proteomes" id="UP001179952">
    <property type="component" value="Unassembled WGS sequence"/>
</dbReference>
<feature type="chain" id="PRO_5043429239" description="Secreted protein" evidence="1">
    <location>
        <begin position="19"/>
        <end position="71"/>
    </location>
</feature>
<protein>
    <recommendedName>
        <fullName evidence="4">Secreted protein</fullName>
    </recommendedName>
</protein>
<dbReference type="AlphaFoldDB" id="A0AAV9BMU0"/>
<dbReference type="EMBL" id="JAUJYN010000002">
    <property type="protein sequence ID" value="KAK1277429.1"/>
    <property type="molecule type" value="Genomic_DNA"/>
</dbReference>
<evidence type="ECO:0000256" key="1">
    <source>
        <dbReference type="SAM" id="SignalP"/>
    </source>
</evidence>
<sequence length="71" mass="8466">MVAWVLLAVDWVIHPTFLFDSIIRCYASFPPWPLDSRIRPPPPPRPPQLPHLHGRQMRRSLKRVQTVRRYV</sequence>
<proteinExistence type="predicted"/>
<keyword evidence="1" id="KW-0732">Signal</keyword>
<comment type="caution">
    <text evidence="2">The sequence shown here is derived from an EMBL/GenBank/DDBJ whole genome shotgun (WGS) entry which is preliminary data.</text>
</comment>
<accession>A0AAV9BMU0</accession>
<evidence type="ECO:0008006" key="4">
    <source>
        <dbReference type="Google" id="ProtNLM"/>
    </source>
</evidence>
<name>A0AAV9BMU0_ACOGR</name>
<feature type="signal peptide" evidence="1">
    <location>
        <begin position="1"/>
        <end position="18"/>
    </location>
</feature>
<reference evidence="2" key="2">
    <citation type="submission" date="2023-06" db="EMBL/GenBank/DDBJ databases">
        <authorList>
            <person name="Ma L."/>
            <person name="Liu K.-W."/>
            <person name="Li Z."/>
            <person name="Hsiao Y.-Y."/>
            <person name="Qi Y."/>
            <person name="Fu T."/>
            <person name="Tang G."/>
            <person name="Zhang D."/>
            <person name="Sun W.-H."/>
            <person name="Liu D.-K."/>
            <person name="Li Y."/>
            <person name="Chen G.-Z."/>
            <person name="Liu X.-D."/>
            <person name="Liao X.-Y."/>
            <person name="Jiang Y.-T."/>
            <person name="Yu X."/>
            <person name="Hao Y."/>
            <person name="Huang J."/>
            <person name="Zhao X.-W."/>
            <person name="Ke S."/>
            <person name="Chen Y.-Y."/>
            <person name="Wu W.-L."/>
            <person name="Hsu J.-L."/>
            <person name="Lin Y.-F."/>
            <person name="Huang M.-D."/>
            <person name="Li C.-Y."/>
            <person name="Huang L."/>
            <person name="Wang Z.-W."/>
            <person name="Zhao X."/>
            <person name="Zhong W.-Y."/>
            <person name="Peng D.-H."/>
            <person name="Ahmad S."/>
            <person name="Lan S."/>
            <person name="Zhang J.-S."/>
            <person name="Tsai W.-C."/>
            <person name="Van De Peer Y."/>
            <person name="Liu Z.-J."/>
        </authorList>
    </citation>
    <scope>NUCLEOTIDE SEQUENCE</scope>
    <source>
        <strain evidence="2">SCP</strain>
        <tissue evidence="2">Leaves</tissue>
    </source>
</reference>
<reference evidence="2" key="1">
    <citation type="journal article" date="2023" name="Nat. Commun.">
        <title>Diploid and tetraploid genomes of Acorus and the evolution of monocots.</title>
        <authorList>
            <person name="Ma L."/>
            <person name="Liu K.W."/>
            <person name="Li Z."/>
            <person name="Hsiao Y.Y."/>
            <person name="Qi Y."/>
            <person name="Fu T."/>
            <person name="Tang G.D."/>
            <person name="Zhang D."/>
            <person name="Sun W.H."/>
            <person name="Liu D.K."/>
            <person name="Li Y."/>
            <person name="Chen G.Z."/>
            <person name="Liu X.D."/>
            <person name="Liao X.Y."/>
            <person name="Jiang Y.T."/>
            <person name="Yu X."/>
            <person name="Hao Y."/>
            <person name="Huang J."/>
            <person name="Zhao X.W."/>
            <person name="Ke S."/>
            <person name="Chen Y.Y."/>
            <person name="Wu W.L."/>
            <person name="Hsu J.L."/>
            <person name="Lin Y.F."/>
            <person name="Huang M.D."/>
            <person name="Li C.Y."/>
            <person name="Huang L."/>
            <person name="Wang Z.W."/>
            <person name="Zhao X."/>
            <person name="Zhong W.Y."/>
            <person name="Peng D.H."/>
            <person name="Ahmad S."/>
            <person name="Lan S."/>
            <person name="Zhang J.S."/>
            <person name="Tsai W.C."/>
            <person name="Van de Peer Y."/>
            <person name="Liu Z.J."/>
        </authorList>
    </citation>
    <scope>NUCLEOTIDE SEQUENCE</scope>
    <source>
        <strain evidence="2">SCP</strain>
    </source>
</reference>
<evidence type="ECO:0000313" key="2">
    <source>
        <dbReference type="EMBL" id="KAK1277429.1"/>
    </source>
</evidence>
<evidence type="ECO:0000313" key="3">
    <source>
        <dbReference type="Proteomes" id="UP001179952"/>
    </source>
</evidence>
<gene>
    <name evidence="2" type="ORF">QJS04_geneDACA015892</name>
</gene>
<organism evidence="2 3">
    <name type="scientific">Acorus gramineus</name>
    <name type="common">Dwarf sweet flag</name>
    <dbReference type="NCBI Taxonomy" id="55184"/>
    <lineage>
        <taxon>Eukaryota</taxon>
        <taxon>Viridiplantae</taxon>
        <taxon>Streptophyta</taxon>
        <taxon>Embryophyta</taxon>
        <taxon>Tracheophyta</taxon>
        <taxon>Spermatophyta</taxon>
        <taxon>Magnoliopsida</taxon>
        <taxon>Liliopsida</taxon>
        <taxon>Acoraceae</taxon>
        <taxon>Acorus</taxon>
    </lineage>
</organism>